<keyword evidence="2" id="KW-1185">Reference proteome</keyword>
<protein>
    <submittedName>
        <fullName evidence="1">Uncharacterized protein</fullName>
    </submittedName>
</protein>
<dbReference type="Proteomes" id="UP000237846">
    <property type="component" value="Unassembled WGS sequence"/>
</dbReference>
<accession>A0A2T0PSS8</accession>
<organism evidence="1 2">
    <name type="scientific">Allonocardiopsis opalescens</name>
    <dbReference type="NCBI Taxonomy" id="1144618"/>
    <lineage>
        <taxon>Bacteria</taxon>
        <taxon>Bacillati</taxon>
        <taxon>Actinomycetota</taxon>
        <taxon>Actinomycetes</taxon>
        <taxon>Streptosporangiales</taxon>
        <taxon>Allonocardiopsis</taxon>
    </lineage>
</organism>
<proteinExistence type="predicted"/>
<dbReference type="AlphaFoldDB" id="A0A2T0PSS8"/>
<dbReference type="EMBL" id="PVZC01000012">
    <property type="protein sequence ID" value="PRX91953.1"/>
    <property type="molecule type" value="Genomic_DNA"/>
</dbReference>
<reference evidence="1 2" key="1">
    <citation type="submission" date="2018-03" db="EMBL/GenBank/DDBJ databases">
        <title>Genomic Encyclopedia of Archaeal and Bacterial Type Strains, Phase II (KMG-II): from individual species to whole genera.</title>
        <authorList>
            <person name="Goeker M."/>
        </authorList>
    </citation>
    <scope>NUCLEOTIDE SEQUENCE [LARGE SCALE GENOMIC DNA]</scope>
    <source>
        <strain evidence="1 2">DSM 45601</strain>
    </source>
</reference>
<evidence type="ECO:0000313" key="2">
    <source>
        <dbReference type="Proteomes" id="UP000237846"/>
    </source>
</evidence>
<sequence length="67" mass="7896">MKRVPNKPKTPNRVIRVDDDLWEDYGRACDDDGVIRSDDLRAHMRRKVRAWKRKNEQRTGQESSDGA</sequence>
<evidence type="ECO:0000313" key="1">
    <source>
        <dbReference type="EMBL" id="PRX91953.1"/>
    </source>
</evidence>
<gene>
    <name evidence="1" type="ORF">CLV72_11226</name>
</gene>
<name>A0A2T0PSS8_9ACTN</name>
<comment type="caution">
    <text evidence="1">The sequence shown here is derived from an EMBL/GenBank/DDBJ whole genome shotgun (WGS) entry which is preliminary data.</text>
</comment>